<accession>A0ABP7MQR5</accession>
<organism evidence="2 3">
    <name type="scientific">Luteimonas lutimaris</name>
    <dbReference type="NCBI Taxonomy" id="698645"/>
    <lineage>
        <taxon>Bacteria</taxon>
        <taxon>Pseudomonadati</taxon>
        <taxon>Pseudomonadota</taxon>
        <taxon>Gammaproteobacteria</taxon>
        <taxon>Lysobacterales</taxon>
        <taxon>Lysobacteraceae</taxon>
        <taxon>Luteimonas</taxon>
    </lineage>
</organism>
<reference evidence="3" key="1">
    <citation type="journal article" date="2019" name="Int. J. Syst. Evol. Microbiol.">
        <title>The Global Catalogue of Microorganisms (GCM) 10K type strain sequencing project: providing services to taxonomists for standard genome sequencing and annotation.</title>
        <authorList>
            <consortium name="The Broad Institute Genomics Platform"/>
            <consortium name="The Broad Institute Genome Sequencing Center for Infectious Disease"/>
            <person name="Wu L."/>
            <person name="Ma J."/>
        </authorList>
    </citation>
    <scope>NUCLEOTIDE SEQUENCE [LARGE SCALE GENOMIC DNA]</scope>
    <source>
        <strain evidence="3">JCM 16916</strain>
    </source>
</reference>
<evidence type="ECO:0000313" key="2">
    <source>
        <dbReference type="EMBL" id="GAA3928211.1"/>
    </source>
</evidence>
<comment type="caution">
    <text evidence="2">The sequence shown here is derived from an EMBL/GenBank/DDBJ whole genome shotgun (WGS) entry which is preliminary data.</text>
</comment>
<feature type="signal peptide" evidence="1">
    <location>
        <begin position="1"/>
        <end position="21"/>
    </location>
</feature>
<protein>
    <recommendedName>
        <fullName evidence="4">Lipoprotein</fullName>
    </recommendedName>
</protein>
<dbReference type="RefSeq" id="WP_344760092.1">
    <property type="nucleotide sequence ID" value="NZ_BAAAZU010000022.1"/>
</dbReference>
<dbReference type="EMBL" id="BAAAZU010000022">
    <property type="protein sequence ID" value="GAA3928211.1"/>
    <property type="molecule type" value="Genomic_DNA"/>
</dbReference>
<evidence type="ECO:0008006" key="4">
    <source>
        <dbReference type="Google" id="ProtNLM"/>
    </source>
</evidence>
<feature type="chain" id="PRO_5045631313" description="Lipoprotein" evidence="1">
    <location>
        <begin position="22"/>
        <end position="117"/>
    </location>
</feature>
<gene>
    <name evidence="2" type="ORF">GCM10022229_22500</name>
</gene>
<dbReference type="Proteomes" id="UP001501727">
    <property type="component" value="Unassembled WGS sequence"/>
</dbReference>
<keyword evidence="1" id="KW-0732">Signal</keyword>
<evidence type="ECO:0000313" key="3">
    <source>
        <dbReference type="Proteomes" id="UP001501727"/>
    </source>
</evidence>
<proteinExistence type="predicted"/>
<sequence>MNYLARLIAVLSVACVSGCSAAEQSDSVYRGEYFYNFEYKYLDPEGLDEEWCIDGDMAKAELPAVEPTGPWGFTDVVVRGKLGPKGKYGNLGVCERVLTVTELLEASNMRRADRAAP</sequence>
<keyword evidence="3" id="KW-1185">Reference proteome</keyword>
<evidence type="ECO:0000256" key="1">
    <source>
        <dbReference type="SAM" id="SignalP"/>
    </source>
</evidence>
<name>A0ABP7MQR5_9GAMM</name>